<accession>A0A397T7D5</accession>
<sequence length="80" mass="9299">MAGISMVTGLIACTYIPLLIFWTIPILCWRIFSEDVVVNDPNEEFRDSTEKNRRIQIIMDDISSDDKNQKWATLMDAFEI</sequence>
<evidence type="ECO:0000256" key="1">
    <source>
        <dbReference type="SAM" id="Phobius"/>
    </source>
</evidence>
<proteinExistence type="predicted"/>
<evidence type="ECO:0000313" key="2">
    <source>
        <dbReference type="EMBL" id="RIA92265.1"/>
    </source>
</evidence>
<keyword evidence="1" id="KW-0812">Transmembrane</keyword>
<comment type="caution">
    <text evidence="2">The sequence shown here is derived from an EMBL/GenBank/DDBJ whole genome shotgun (WGS) entry which is preliminary data.</text>
</comment>
<dbReference type="AlphaFoldDB" id="A0A397T7D5"/>
<reference evidence="2 3" key="1">
    <citation type="submission" date="2018-06" db="EMBL/GenBank/DDBJ databases">
        <title>Comparative genomics reveals the genomic features of Rhizophagus irregularis, R. cerebriforme, R. diaphanum and Gigaspora rosea, and their symbiotic lifestyle signature.</title>
        <authorList>
            <person name="Morin E."/>
            <person name="San Clemente H."/>
            <person name="Chen E.C.H."/>
            <person name="De La Providencia I."/>
            <person name="Hainaut M."/>
            <person name="Kuo A."/>
            <person name="Kohler A."/>
            <person name="Murat C."/>
            <person name="Tang N."/>
            <person name="Roy S."/>
            <person name="Loubradou J."/>
            <person name="Henrissat B."/>
            <person name="Grigoriev I.V."/>
            <person name="Corradi N."/>
            <person name="Roux C."/>
            <person name="Martin F.M."/>
        </authorList>
    </citation>
    <scope>NUCLEOTIDE SEQUENCE [LARGE SCALE GENOMIC DNA]</scope>
    <source>
        <strain evidence="2 3">DAOM 227022</strain>
    </source>
</reference>
<dbReference type="EMBL" id="QKYT01000131">
    <property type="protein sequence ID" value="RIA92265.1"/>
    <property type="molecule type" value="Genomic_DNA"/>
</dbReference>
<organism evidence="2 3">
    <name type="scientific">Glomus cerebriforme</name>
    <dbReference type="NCBI Taxonomy" id="658196"/>
    <lineage>
        <taxon>Eukaryota</taxon>
        <taxon>Fungi</taxon>
        <taxon>Fungi incertae sedis</taxon>
        <taxon>Mucoromycota</taxon>
        <taxon>Glomeromycotina</taxon>
        <taxon>Glomeromycetes</taxon>
        <taxon>Glomerales</taxon>
        <taxon>Glomeraceae</taxon>
        <taxon>Glomus</taxon>
    </lineage>
</organism>
<feature type="transmembrane region" description="Helical" evidence="1">
    <location>
        <begin position="7"/>
        <end position="32"/>
    </location>
</feature>
<keyword evidence="1" id="KW-1133">Transmembrane helix</keyword>
<keyword evidence="1" id="KW-0472">Membrane</keyword>
<evidence type="ECO:0000313" key="3">
    <source>
        <dbReference type="Proteomes" id="UP000265703"/>
    </source>
</evidence>
<protein>
    <submittedName>
        <fullName evidence="2">Uncharacterized protein</fullName>
    </submittedName>
</protein>
<name>A0A397T7D5_9GLOM</name>
<keyword evidence="3" id="KW-1185">Reference proteome</keyword>
<gene>
    <name evidence="2" type="ORF">C1645_820956</name>
</gene>
<dbReference type="Proteomes" id="UP000265703">
    <property type="component" value="Unassembled WGS sequence"/>
</dbReference>